<feature type="domain" description="DUF2059" evidence="3">
    <location>
        <begin position="95"/>
        <end position="153"/>
    </location>
</feature>
<feature type="chain" id="PRO_5046632792" evidence="2">
    <location>
        <begin position="29"/>
        <end position="208"/>
    </location>
</feature>
<accession>A0ABV3R551</accession>
<feature type="region of interest" description="Disordered" evidence="1">
    <location>
        <begin position="177"/>
        <end position="208"/>
    </location>
</feature>
<dbReference type="Pfam" id="PF09832">
    <property type="entry name" value="DUF2059"/>
    <property type="match status" value="1"/>
</dbReference>
<dbReference type="EMBL" id="JBFOCI010000006">
    <property type="protein sequence ID" value="MEW9808077.1"/>
    <property type="molecule type" value="Genomic_DNA"/>
</dbReference>
<evidence type="ECO:0000313" key="5">
    <source>
        <dbReference type="Proteomes" id="UP001556196"/>
    </source>
</evidence>
<protein>
    <submittedName>
        <fullName evidence="4">DUF2059 domain-containing protein</fullName>
    </submittedName>
</protein>
<evidence type="ECO:0000256" key="1">
    <source>
        <dbReference type="SAM" id="MobiDB-lite"/>
    </source>
</evidence>
<dbReference type="Proteomes" id="UP001556196">
    <property type="component" value="Unassembled WGS sequence"/>
</dbReference>
<organism evidence="4 5">
    <name type="scientific">Mesorhizobium marinum</name>
    <dbReference type="NCBI Taxonomy" id="3228790"/>
    <lineage>
        <taxon>Bacteria</taxon>
        <taxon>Pseudomonadati</taxon>
        <taxon>Pseudomonadota</taxon>
        <taxon>Alphaproteobacteria</taxon>
        <taxon>Hyphomicrobiales</taxon>
        <taxon>Phyllobacteriaceae</taxon>
        <taxon>Mesorhizobium</taxon>
    </lineage>
</organism>
<comment type="caution">
    <text evidence="4">The sequence shown here is derived from an EMBL/GenBank/DDBJ whole genome shotgun (WGS) entry which is preliminary data.</text>
</comment>
<reference evidence="4 5" key="1">
    <citation type="submission" date="2024-06" db="EMBL/GenBank/DDBJ databases">
        <authorList>
            <person name="Tuo L."/>
        </authorList>
    </citation>
    <scope>NUCLEOTIDE SEQUENCE [LARGE SCALE GENOMIC DNA]</scope>
    <source>
        <strain evidence="4 5">ZMM04-5</strain>
    </source>
</reference>
<keyword evidence="2" id="KW-0732">Signal</keyword>
<keyword evidence="5" id="KW-1185">Reference proteome</keyword>
<feature type="compositionally biased region" description="Low complexity" evidence="1">
    <location>
        <begin position="177"/>
        <end position="198"/>
    </location>
</feature>
<gene>
    <name evidence="4" type="ORF">ABUE31_18980</name>
</gene>
<evidence type="ECO:0000256" key="2">
    <source>
        <dbReference type="SAM" id="SignalP"/>
    </source>
</evidence>
<name>A0ABV3R551_9HYPH</name>
<evidence type="ECO:0000313" key="4">
    <source>
        <dbReference type="EMBL" id="MEW9808077.1"/>
    </source>
</evidence>
<feature type="signal peptide" evidence="2">
    <location>
        <begin position="1"/>
        <end position="28"/>
    </location>
</feature>
<evidence type="ECO:0000259" key="3">
    <source>
        <dbReference type="Pfam" id="PF09832"/>
    </source>
</evidence>
<dbReference type="RefSeq" id="WP_367725294.1">
    <property type="nucleotide sequence ID" value="NZ_JBFOCI010000006.1"/>
</dbReference>
<proteinExistence type="predicted"/>
<dbReference type="InterPro" id="IPR018637">
    <property type="entry name" value="DUF2059"/>
</dbReference>
<sequence>MTLAHRVRRTAVLLAASAFVAVASQAVAQEISEAHLKAARATLNAVKATESYDLLLPAAAQMLKQELIQQNPDLTDLITSTVDEKALALASRRADLEREAALVYARTYSEAELTAIATFYASEAGKKLLSQGPIVAREVTRAADIWQRGIQRDLATEVGKQIEQVVAAQVKADKAISDAAAPAPQDGEAAAAPEGEAPVLQGLDNPIQ</sequence>